<name>A0ABQ8T7W0_PERAM</name>
<evidence type="ECO:0000313" key="2">
    <source>
        <dbReference type="Proteomes" id="UP001148838"/>
    </source>
</evidence>
<evidence type="ECO:0000313" key="1">
    <source>
        <dbReference type="EMBL" id="KAJ4442066.1"/>
    </source>
</evidence>
<proteinExistence type="predicted"/>
<accession>A0ABQ8T7W0</accession>
<gene>
    <name evidence="1" type="ORF">ANN_11932</name>
</gene>
<sequence length="123" mass="14002">MPCPSQTSGFNVPNYVRSLPSKETLRGHSGSSFRGEGYIQCCVGVRLCDLYSNQELAEIHFMYSKADGNAALARRLYQERSMRDIDVRSVFKQEVDILNIFCNDNDLRKEKRSVNFNVVKAIS</sequence>
<protein>
    <submittedName>
        <fullName evidence="1">Uncharacterized protein</fullName>
    </submittedName>
</protein>
<dbReference type="EMBL" id="JAJSOF020000015">
    <property type="protein sequence ID" value="KAJ4442066.1"/>
    <property type="molecule type" value="Genomic_DNA"/>
</dbReference>
<comment type="caution">
    <text evidence="1">The sequence shown here is derived from an EMBL/GenBank/DDBJ whole genome shotgun (WGS) entry which is preliminary data.</text>
</comment>
<dbReference type="Proteomes" id="UP001148838">
    <property type="component" value="Unassembled WGS sequence"/>
</dbReference>
<reference evidence="1 2" key="1">
    <citation type="journal article" date="2022" name="Allergy">
        <title>Genome assembly and annotation of Periplaneta americana reveal a comprehensive cockroach allergen profile.</title>
        <authorList>
            <person name="Wang L."/>
            <person name="Xiong Q."/>
            <person name="Saelim N."/>
            <person name="Wang L."/>
            <person name="Nong W."/>
            <person name="Wan A.T."/>
            <person name="Shi M."/>
            <person name="Liu X."/>
            <person name="Cao Q."/>
            <person name="Hui J.H.L."/>
            <person name="Sookrung N."/>
            <person name="Leung T.F."/>
            <person name="Tungtrongchitr A."/>
            <person name="Tsui S.K.W."/>
        </authorList>
    </citation>
    <scope>NUCLEOTIDE SEQUENCE [LARGE SCALE GENOMIC DNA]</scope>
    <source>
        <strain evidence="1">PWHHKU_190912</strain>
    </source>
</reference>
<keyword evidence="2" id="KW-1185">Reference proteome</keyword>
<organism evidence="1 2">
    <name type="scientific">Periplaneta americana</name>
    <name type="common">American cockroach</name>
    <name type="synonym">Blatta americana</name>
    <dbReference type="NCBI Taxonomy" id="6978"/>
    <lineage>
        <taxon>Eukaryota</taxon>
        <taxon>Metazoa</taxon>
        <taxon>Ecdysozoa</taxon>
        <taxon>Arthropoda</taxon>
        <taxon>Hexapoda</taxon>
        <taxon>Insecta</taxon>
        <taxon>Pterygota</taxon>
        <taxon>Neoptera</taxon>
        <taxon>Polyneoptera</taxon>
        <taxon>Dictyoptera</taxon>
        <taxon>Blattodea</taxon>
        <taxon>Blattoidea</taxon>
        <taxon>Blattidae</taxon>
        <taxon>Blattinae</taxon>
        <taxon>Periplaneta</taxon>
    </lineage>
</organism>